<gene>
    <name evidence="2" type="ORF">WJX74_006425</name>
</gene>
<reference evidence="2 3" key="1">
    <citation type="journal article" date="2024" name="Nat. Commun.">
        <title>Phylogenomics reveals the evolutionary origins of lichenization in chlorophyte algae.</title>
        <authorList>
            <person name="Puginier C."/>
            <person name="Libourel C."/>
            <person name="Otte J."/>
            <person name="Skaloud P."/>
            <person name="Haon M."/>
            <person name="Grisel S."/>
            <person name="Petersen M."/>
            <person name="Berrin J.G."/>
            <person name="Delaux P.M."/>
            <person name="Dal Grande F."/>
            <person name="Keller J."/>
        </authorList>
    </citation>
    <scope>NUCLEOTIDE SEQUENCE [LARGE SCALE GENOMIC DNA]</scope>
    <source>
        <strain evidence="2 3">SAG 2145</strain>
    </source>
</reference>
<accession>A0AAW1QZR0</accession>
<feature type="region of interest" description="Disordered" evidence="1">
    <location>
        <begin position="1"/>
        <end position="32"/>
    </location>
</feature>
<keyword evidence="3" id="KW-1185">Reference proteome</keyword>
<evidence type="ECO:0000313" key="3">
    <source>
        <dbReference type="Proteomes" id="UP001438707"/>
    </source>
</evidence>
<protein>
    <submittedName>
        <fullName evidence="2">Uncharacterized protein</fullName>
    </submittedName>
</protein>
<organism evidence="2 3">
    <name type="scientific">Apatococcus lobatus</name>
    <dbReference type="NCBI Taxonomy" id="904363"/>
    <lineage>
        <taxon>Eukaryota</taxon>
        <taxon>Viridiplantae</taxon>
        <taxon>Chlorophyta</taxon>
        <taxon>core chlorophytes</taxon>
        <taxon>Trebouxiophyceae</taxon>
        <taxon>Chlorellales</taxon>
        <taxon>Chlorellaceae</taxon>
        <taxon>Apatococcus</taxon>
    </lineage>
</organism>
<evidence type="ECO:0000313" key="2">
    <source>
        <dbReference type="EMBL" id="KAK9827100.1"/>
    </source>
</evidence>
<dbReference type="EMBL" id="JALJOS010000019">
    <property type="protein sequence ID" value="KAK9827100.1"/>
    <property type="molecule type" value="Genomic_DNA"/>
</dbReference>
<name>A0AAW1QZR0_9CHLO</name>
<sequence>MTRGVPATRRQVRAATGSQPKPAEPPRQMRRLQQPAARAAEAAAATNAGLQRAVAQTNQSHRRDASLSNVRAIAAHGSLTGEIMKVPAGKSVIVLTPPGHTSTTLNNLFLRTKEDVNRLVVGHLRPGNQDIYVKRFDAGQRMPDMSLAGDHRHGVKEGNGGKRMETGVYKLPFTAADFARRKVEGGVVGGGVERISALPDHPVSASVALSTLLANLPDGKYIVTGCRAFKRGTALTDERKKEIVRMEMETPAAPGRSDPGSLTVGEAEVPESARSVNWLGSGEVLGRHYESLWPHVRLPWQEGVPVHKSKRAPRPRM</sequence>
<comment type="caution">
    <text evidence="2">The sequence shown here is derived from an EMBL/GenBank/DDBJ whole genome shotgun (WGS) entry which is preliminary data.</text>
</comment>
<dbReference type="Proteomes" id="UP001438707">
    <property type="component" value="Unassembled WGS sequence"/>
</dbReference>
<evidence type="ECO:0000256" key="1">
    <source>
        <dbReference type="SAM" id="MobiDB-lite"/>
    </source>
</evidence>
<dbReference type="AlphaFoldDB" id="A0AAW1QZR0"/>
<proteinExistence type="predicted"/>